<dbReference type="Gene3D" id="1.20.1640.10">
    <property type="entry name" value="Multidrug efflux transporter AcrB transmembrane domain"/>
    <property type="match status" value="2"/>
</dbReference>
<dbReference type="Gene3D" id="3.30.70.1320">
    <property type="entry name" value="Multidrug efflux transporter AcrB pore domain like"/>
    <property type="match status" value="1"/>
</dbReference>
<accession>A0A5B8XGW8</accession>
<dbReference type="SUPFAM" id="SSF82866">
    <property type="entry name" value="Multidrug efflux transporter AcrB transmembrane domain"/>
    <property type="match status" value="2"/>
</dbReference>
<feature type="transmembrane region" description="Helical" evidence="1">
    <location>
        <begin position="1010"/>
        <end position="1035"/>
    </location>
</feature>
<feature type="transmembrane region" description="Helical" evidence="1">
    <location>
        <begin position="333"/>
        <end position="350"/>
    </location>
</feature>
<dbReference type="PANTHER" id="PTHR32063">
    <property type="match status" value="1"/>
</dbReference>
<dbReference type="InterPro" id="IPR027463">
    <property type="entry name" value="AcrB_DN_DC_subdom"/>
</dbReference>
<proteinExistence type="predicted"/>
<dbReference type="GO" id="GO:0042910">
    <property type="term" value="F:xenobiotic transmembrane transporter activity"/>
    <property type="evidence" value="ECO:0007669"/>
    <property type="project" value="TreeGrafter"/>
</dbReference>
<dbReference type="Gene3D" id="3.30.2090.10">
    <property type="entry name" value="Multidrug efflux transporter AcrB TolC docking domain, DN and DC subdomains"/>
    <property type="match status" value="2"/>
</dbReference>
<keyword evidence="1" id="KW-0812">Transmembrane</keyword>
<dbReference type="OrthoDB" id="9798415at2"/>
<feature type="transmembrane region" description="Helical" evidence="1">
    <location>
        <begin position="429"/>
        <end position="454"/>
    </location>
</feature>
<dbReference type="SUPFAM" id="SSF82714">
    <property type="entry name" value="Multidrug efflux transporter AcrB TolC docking domain, DN and DC subdomains"/>
    <property type="match status" value="1"/>
</dbReference>
<dbReference type="Gene3D" id="3.30.70.1430">
    <property type="entry name" value="Multidrug efflux transporter AcrB pore domain"/>
    <property type="match status" value="2"/>
</dbReference>
<feature type="transmembrane region" description="Helical" evidence="1">
    <location>
        <begin position="460"/>
        <end position="490"/>
    </location>
</feature>
<keyword evidence="1" id="KW-1133">Transmembrane helix</keyword>
<organism evidence="2 3">
    <name type="scientific">Candidatus Deianiraea vastatrix</name>
    <dbReference type="NCBI Taxonomy" id="2163644"/>
    <lineage>
        <taxon>Bacteria</taxon>
        <taxon>Pseudomonadati</taxon>
        <taxon>Pseudomonadota</taxon>
        <taxon>Alphaproteobacteria</taxon>
        <taxon>Rickettsiales</taxon>
        <taxon>Candidatus Deianiraeaceae</taxon>
        <taxon>Candidatus Deianiraea</taxon>
    </lineage>
</organism>
<feature type="transmembrane region" description="Helical" evidence="1">
    <location>
        <begin position="12"/>
        <end position="31"/>
    </location>
</feature>
<dbReference type="Proteomes" id="UP000321934">
    <property type="component" value="Chromosome"/>
</dbReference>
<dbReference type="GO" id="GO:0005886">
    <property type="term" value="C:plasma membrane"/>
    <property type="evidence" value="ECO:0007669"/>
    <property type="project" value="TreeGrafter"/>
</dbReference>
<keyword evidence="1" id="KW-0472">Membrane</keyword>
<evidence type="ECO:0000313" key="3">
    <source>
        <dbReference type="Proteomes" id="UP000321934"/>
    </source>
</evidence>
<sequence>MFFEKITKQSKLIFILILFLLFIGSLTFYNIPKEQNPDVKVPLIYTSVIMRGISASDAERLILRPIEKKLKGVANVKKISSRAVNGYASVSVEFDAGFDVTEAKSRIKDKIDEVRSELPAEIEEPIIKEIDFSKFPVLYVGMYGNYSEAQMIKFGRFLKKRIEMVPNVLEVSMVGDKDDLLEIIAKPYAFERHHVSPFEVSAAVKANNKLVSGGYMNFNLSSSVLDSDSSLPKTNKDIEELPIIARKNDVVKVGDLGVIKQTYVDSPNAAFMNGKSAIVLEVSKRYGSNIIETIETVKEIIAKEIEGGAIPSDISIEYSRDSSKKIEESLSDLGNNVIFAVILVALVVISQIGKKQGLIVATSVPISFFIGILAIDFLGYTLNMVVLFALILASGMIVDASVIVAEYADRLMSKGEKHDVAYPKASGRMAVPVLSATVGIIIVYLPLLFWPGIIGQFMKFIPITIVAVLTASILSALIFVPVLGYMFGSLTKEDEARHKKDEEFVEKSEHGDVLALTGLTGSYINLLNSVLNFPKKFIFIIIMAFFGSVFVYKTIGKGVQFFPIVDANNIQVVLHSGGNVNIDQKISMMKQIEEKLAPLSSEIKILYTKVFGNSGNQAGNYADDVAGVIDIELTDWNKRRSSDKISEDIMKNLENYSGGMLEVLQERPGPRSGEKSIQVEIMSEYQDKLNGVFDKIYDFMDKDKEIKDLGSSLPSDKFKIDIDFKKSVAMRYGVDANTLSGFLQMCTNGLIITQFRPDYADDSVDVVLKFPPKYCTIDALSEMPLYVGKNIVRLGSVANVSLKKDLSIIKKIDGNISIVISSNVQSGINVPSKVAQIDSWIKTQNFDKDVIIRFAGEEGDKKETGAFLMKAFGTAIFLKIAILIGQFGYIYYALIVMSAVILSIMGVLLGLVATGDSFGIVMCGLGVISLAGIVVSNNIILIDTYQVFMKQGLDIRSAILRTCAQRLRPILMTSATTIMGLIPMIFNFSVDFFDMKIVYNSPGGQWWEQLSTTIGGGLLVATIFTLFLTPCCLILHTPEIHGKEKKKSLLEKIKNAG</sequence>
<dbReference type="RefSeq" id="WP_161982827.1">
    <property type="nucleotide sequence ID" value="NZ_CP029077.1"/>
</dbReference>
<dbReference type="AlphaFoldDB" id="A0A5B8XGW8"/>
<keyword evidence="3" id="KW-1185">Reference proteome</keyword>
<dbReference type="EMBL" id="CP029077">
    <property type="protein sequence ID" value="QED23401.1"/>
    <property type="molecule type" value="Genomic_DNA"/>
</dbReference>
<evidence type="ECO:0000313" key="2">
    <source>
        <dbReference type="EMBL" id="QED23401.1"/>
    </source>
</evidence>
<dbReference type="Pfam" id="PF00873">
    <property type="entry name" value="ACR_tran"/>
    <property type="match status" value="1"/>
</dbReference>
<evidence type="ECO:0000256" key="1">
    <source>
        <dbReference type="SAM" id="Phobius"/>
    </source>
</evidence>
<dbReference type="Gene3D" id="3.30.70.1440">
    <property type="entry name" value="Multidrug efflux transporter AcrB pore domain"/>
    <property type="match status" value="1"/>
</dbReference>
<feature type="transmembrane region" description="Helical" evidence="1">
    <location>
        <begin position="537"/>
        <end position="555"/>
    </location>
</feature>
<feature type="transmembrane region" description="Helical" evidence="1">
    <location>
        <begin position="918"/>
        <end position="941"/>
    </location>
</feature>
<feature type="transmembrane region" description="Helical" evidence="1">
    <location>
        <begin position="889"/>
        <end position="912"/>
    </location>
</feature>
<dbReference type="PRINTS" id="PR00702">
    <property type="entry name" value="ACRIFLAVINRP"/>
</dbReference>
<name>A0A5B8XGW8_9RICK</name>
<feature type="transmembrane region" description="Helical" evidence="1">
    <location>
        <begin position="384"/>
        <end position="408"/>
    </location>
</feature>
<protein>
    <submittedName>
        <fullName evidence="2">Mdt-like/AcrB resistance protein</fullName>
    </submittedName>
</protein>
<gene>
    <name evidence="2" type="ORF">Deia_00607</name>
</gene>
<feature type="transmembrane region" description="Helical" evidence="1">
    <location>
        <begin position="357"/>
        <end position="378"/>
    </location>
</feature>
<reference evidence="2 3" key="1">
    <citation type="journal article" date="2019" name="ISME J.">
        <title>Deianiraea, an extracellular bacterium associated with the ciliate Paramecium, suggests an alternative scenario for the evolution of Rickettsiales.</title>
        <authorList>
            <person name="Castelli M."/>
            <person name="Sabaneyeva E."/>
            <person name="Lanzoni O."/>
            <person name="Lebedeva N."/>
            <person name="Floriano A.M."/>
            <person name="Gaiarsa S."/>
            <person name="Benken K."/>
            <person name="Modeo L."/>
            <person name="Bandi C."/>
            <person name="Potekhin A."/>
            <person name="Sassera D."/>
            <person name="Petroni G."/>
        </authorList>
    </citation>
    <scope>NUCLEOTIDE SEQUENCE [LARGE SCALE GENOMIC DNA]</scope>
    <source>
        <strain evidence="2">CyL4-1</strain>
    </source>
</reference>
<dbReference type="PANTHER" id="PTHR32063:SF0">
    <property type="entry name" value="SWARMING MOTILITY PROTEIN SWRC"/>
    <property type="match status" value="1"/>
</dbReference>
<dbReference type="SUPFAM" id="SSF82693">
    <property type="entry name" value="Multidrug efflux transporter AcrB pore domain, PN1, PN2, PC1 and PC2 subdomains"/>
    <property type="match status" value="2"/>
</dbReference>
<feature type="transmembrane region" description="Helical" evidence="1">
    <location>
        <begin position="970"/>
        <end position="990"/>
    </location>
</feature>
<dbReference type="InterPro" id="IPR001036">
    <property type="entry name" value="Acrflvin-R"/>
</dbReference>